<dbReference type="Pfam" id="PF00293">
    <property type="entry name" value="NUDIX"/>
    <property type="match status" value="1"/>
</dbReference>
<dbReference type="PANTHER" id="PTHR11383:SF3">
    <property type="entry name" value="NAD(P)H PYROPHOSPHATASE NUDT13, MITOCHONDRIAL"/>
    <property type="match status" value="1"/>
</dbReference>
<dbReference type="InterPro" id="IPR015376">
    <property type="entry name" value="Znr_NADH_PPase"/>
</dbReference>
<dbReference type="Gene3D" id="3.90.79.10">
    <property type="entry name" value="Nucleoside Triphosphate Pyrophosphohydrolase"/>
    <property type="match status" value="1"/>
</dbReference>
<dbReference type="NCBIfam" id="NF001299">
    <property type="entry name" value="PRK00241.1"/>
    <property type="match status" value="1"/>
</dbReference>
<accession>A0A0W0Z3V5</accession>
<dbReference type="STRING" id="45074.Lsan_1265"/>
<evidence type="ECO:0000256" key="1">
    <source>
        <dbReference type="ARBA" id="ARBA00001946"/>
    </source>
</evidence>
<sequence>MDLTTFIVIDTLNMRVQNISPIMTKLFTSQLHPPTSFTEAAFWFIFYGDELLLKNNSIPRLFTINELNLISEREIYLGVYGAIPCFSVEINQKPTVLPPGMEFQHVRQSHEILEDDELFRLITRAKQLVHWDKSTQFCGYCGHKTQASITERAKICPVCHSLIFPQIAPVMLVLIWRDDEILLARSPHFLPGVYSILAGYVEPGEMLEHTVVREVQEEVGLTIKNLRYFSSQPWPFQSNLMLGFIAEYSHGEIQIDAIEIEDAQWFSIKKLPQLPKPISLSRQMIDQYLAMYR</sequence>
<dbReference type="InterPro" id="IPR015797">
    <property type="entry name" value="NUDIX_hydrolase-like_dom_sf"/>
</dbReference>
<feature type="domain" description="Nudix hydrolase" evidence="7">
    <location>
        <begin position="165"/>
        <end position="290"/>
    </location>
</feature>
<keyword evidence="6" id="KW-0520">NAD</keyword>
<dbReference type="CDD" id="cd03429">
    <property type="entry name" value="NUDIX_NADH_pyrophosphatase_Nudt13"/>
    <property type="match status" value="1"/>
</dbReference>
<name>A0A0W0Z3V5_9GAMM</name>
<dbReference type="EMBL" id="LNYU01000024">
    <property type="protein sequence ID" value="KTD63832.1"/>
    <property type="molecule type" value="Genomic_DNA"/>
</dbReference>
<dbReference type="PROSITE" id="PS00893">
    <property type="entry name" value="NUDIX_BOX"/>
    <property type="match status" value="1"/>
</dbReference>
<dbReference type="Proteomes" id="UP000054703">
    <property type="component" value="Unassembled WGS sequence"/>
</dbReference>
<dbReference type="Pfam" id="PF09297">
    <property type="entry name" value="Zn_ribbon_NUD"/>
    <property type="match status" value="1"/>
</dbReference>
<keyword evidence="3" id="KW-0479">Metal-binding</keyword>
<dbReference type="InterPro" id="IPR000086">
    <property type="entry name" value="NUDIX_hydrolase_dom"/>
</dbReference>
<comment type="caution">
    <text evidence="8">The sequence shown here is derived from an EMBL/GenBank/DDBJ whole genome shotgun (WGS) entry which is preliminary data.</text>
</comment>
<evidence type="ECO:0000256" key="3">
    <source>
        <dbReference type="ARBA" id="ARBA00022723"/>
    </source>
</evidence>
<evidence type="ECO:0000313" key="9">
    <source>
        <dbReference type="Proteomes" id="UP000054703"/>
    </source>
</evidence>
<dbReference type="InterPro" id="IPR015375">
    <property type="entry name" value="NADH_PPase-like_N"/>
</dbReference>
<dbReference type="InterPro" id="IPR020084">
    <property type="entry name" value="NUDIX_hydrolase_CS"/>
</dbReference>
<gene>
    <name evidence="8" type="primary">nudC</name>
    <name evidence="8" type="ORF">Lsan_1265</name>
</gene>
<keyword evidence="5" id="KW-0460">Magnesium</keyword>
<comment type="cofactor">
    <cofactor evidence="1">
        <name>Mg(2+)</name>
        <dbReference type="ChEBI" id="CHEBI:18420"/>
    </cofactor>
</comment>
<dbReference type="Pfam" id="PF09296">
    <property type="entry name" value="NUDIX-like"/>
    <property type="match status" value="1"/>
</dbReference>
<keyword evidence="4" id="KW-0378">Hydrolase</keyword>
<dbReference type="SUPFAM" id="SSF55811">
    <property type="entry name" value="Nudix"/>
    <property type="match status" value="2"/>
</dbReference>
<dbReference type="PANTHER" id="PTHR11383">
    <property type="entry name" value="NUCLEOSIDE DIPHOSPHATE-LINKED MOIETY X MOTIF 13"/>
    <property type="match status" value="1"/>
</dbReference>
<reference evidence="8 9" key="1">
    <citation type="submission" date="2015-11" db="EMBL/GenBank/DDBJ databases">
        <title>Genomic analysis of 38 Legionella species identifies large and diverse effector repertoires.</title>
        <authorList>
            <person name="Burstein D."/>
            <person name="Amaro F."/>
            <person name="Zusman T."/>
            <person name="Lifshitz Z."/>
            <person name="Cohen O."/>
            <person name="Gilbert J.A."/>
            <person name="Pupko T."/>
            <person name="Shuman H.A."/>
            <person name="Segal G."/>
        </authorList>
    </citation>
    <scope>NUCLEOTIDE SEQUENCE [LARGE SCALE GENOMIC DNA]</scope>
    <source>
        <strain evidence="8 9">SC-63-C7</strain>
    </source>
</reference>
<evidence type="ECO:0000313" key="8">
    <source>
        <dbReference type="EMBL" id="KTD63832.1"/>
    </source>
</evidence>
<protein>
    <recommendedName>
        <fullName evidence="2">NAD(+) diphosphatase</fullName>
        <ecNumber evidence="2">3.6.1.22</ecNumber>
    </recommendedName>
</protein>
<evidence type="ECO:0000259" key="7">
    <source>
        <dbReference type="PROSITE" id="PS51462"/>
    </source>
</evidence>
<organism evidence="8 9">
    <name type="scientific">Legionella santicrucis</name>
    <dbReference type="NCBI Taxonomy" id="45074"/>
    <lineage>
        <taxon>Bacteria</taxon>
        <taxon>Pseudomonadati</taxon>
        <taxon>Pseudomonadota</taxon>
        <taxon>Gammaproteobacteria</taxon>
        <taxon>Legionellales</taxon>
        <taxon>Legionellaceae</taxon>
        <taxon>Legionella</taxon>
    </lineage>
</organism>
<dbReference type="GO" id="GO:0046872">
    <property type="term" value="F:metal ion binding"/>
    <property type="evidence" value="ECO:0007669"/>
    <property type="project" value="UniProtKB-KW"/>
</dbReference>
<dbReference type="AlphaFoldDB" id="A0A0W0Z3V5"/>
<evidence type="ECO:0000256" key="2">
    <source>
        <dbReference type="ARBA" id="ARBA00012381"/>
    </source>
</evidence>
<dbReference type="PROSITE" id="PS51462">
    <property type="entry name" value="NUDIX"/>
    <property type="match status" value="1"/>
</dbReference>
<dbReference type="InterPro" id="IPR049734">
    <property type="entry name" value="NudC-like_C"/>
</dbReference>
<proteinExistence type="predicted"/>
<dbReference type="PATRIC" id="fig|45074.5.peg.1347"/>
<evidence type="ECO:0000256" key="5">
    <source>
        <dbReference type="ARBA" id="ARBA00022842"/>
    </source>
</evidence>
<dbReference type="Gene3D" id="3.90.79.20">
    <property type="match status" value="1"/>
</dbReference>
<evidence type="ECO:0000256" key="6">
    <source>
        <dbReference type="ARBA" id="ARBA00023027"/>
    </source>
</evidence>
<evidence type="ECO:0000256" key="4">
    <source>
        <dbReference type="ARBA" id="ARBA00022801"/>
    </source>
</evidence>
<dbReference type="EC" id="3.6.1.22" evidence="2"/>
<keyword evidence="9" id="KW-1185">Reference proteome</keyword>
<dbReference type="GO" id="GO:0016787">
    <property type="term" value="F:hydrolase activity"/>
    <property type="evidence" value="ECO:0007669"/>
    <property type="project" value="UniProtKB-KW"/>
</dbReference>